<evidence type="ECO:0000259" key="3">
    <source>
        <dbReference type="Pfam" id="PF03807"/>
    </source>
</evidence>
<sequence>MKWGIIGTGNMGRMLAEVWIEKQVVKPEDLYVTNRNLDKAIGLQALYREITIVESVEELAEHADVLFICTKPLDIHPLLVRMSPYLTKQQCLVSITSPYSVEELEELVPCQVARIIPSITNRAHAGVSLVTYGSGVSPVMKAYLEQSVKLYSTPLNIKEEITRVASDIVSCGPAFYSFVTQKFVEAATSETEISKDEATIMATEMLIGLGKLLEEGHYTLKTLQEKVSVKGGVTGEGIRVMEKEMATVFHHVIQATHDKYAEDKDKIEGQRTTT</sequence>
<comment type="caution">
    <text evidence="5">The sequence shown here is derived from an EMBL/GenBank/DDBJ whole genome shotgun (WGS) entry which is preliminary data.</text>
</comment>
<protein>
    <submittedName>
        <fullName evidence="5">Competence protein ComER</fullName>
    </submittedName>
</protein>
<evidence type="ECO:0000256" key="2">
    <source>
        <dbReference type="PIRSR" id="PIRSR000193-1"/>
    </source>
</evidence>
<reference evidence="5 6" key="1">
    <citation type="submission" date="2013-08" db="EMBL/GenBank/DDBJ databases">
        <authorList>
            <person name="Huang J."/>
            <person name="Wang G."/>
        </authorList>
    </citation>
    <scope>NUCLEOTIDE SEQUENCE [LARGE SCALE GENOMIC DNA]</scope>
    <source>
        <strain evidence="5 6">JSM 076056</strain>
    </source>
</reference>
<dbReference type="InterPro" id="IPR053790">
    <property type="entry name" value="P5CR-like_CS"/>
</dbReference>
<dbReference type="STRING" id="1385510.GCA_000425205_01120"/>
<dbReference type="SUPFAM" id="SSF48179">
    <property type="entry name" value="6-phosphogluconate dehydrogenase C-terminal domain-like"/>
    <property type="match status" value="1"/>
</dbReference>
<dbReference type="AlphaFoldDB" id="A0A0A5GNN0"/>
<dbReference type="InterPro" id="IPR000304">
    <property type="entry name" value="Pyrroline-COOH_reductase"/>
</dbReference>
<evidence type="ECO:0000313" key="5">
    <source>
        <dbReference type="EMBL" id="KGX93559.1"/>
    </source>
</evidence>
<evidence type="ECO:0000256" key="1">
    <source>
        <dbReference type="ARBA" id="ARBA00005525"/>
    </source>
</evidence>
<dbReference type="PIRSF" id="PIRSF000193">
    <property type="entry name" value="Pyrrol-5-carb_rd"/>
    <property type="match status" value="1"/>
</dbReference>
<dbReference type="PANTHER" id="PTHR11645:SF51">
    <property type="entry name" value="COME OPERON PROTEIN 4"/>
    <property type="match status" value="1"/>
</dbReference>
<keyword evidence="2" id="KW-0521">NADP</keyword>
<feature type="domain" description="Pyrroline-5-carboxylate reductase dimerisation" evidence="4">
    <location>
        <begin position="159"/>
        <end position="262"/>
    </location>
</feature>
<feature type="domain" description="Pyrroline-5-carboxylate reductase catalytic N-terminal" evidence="3">
    <location>
        <begin position="3"/>
        <end position="97"/>
    </location>
</feature>
<dbReference type="SUPFAM" id="SSF51735">
    <property type="entry name" value="NAD(P)-binding Rossmann-fold domains"/>
    <property type="match status" value="1"/>
</dbReference>
<proteinExistence type="inferred from homology"/>
<gene>
    <name evidence="5" type="ORF">N781_11055</name>
</gene>
<organism evidence="5 6">
    <name type="scientific">Pontibacillus halophilus JSM 076056 = DSM 19796</name>
    <dbReference type="NCBI Taxonomy" id="1385510"/>
    <lineage>
        <taxon>Bacteria</taxon>
        <taxon>Bacillati</taxon>
        <taxon>Bacillota</taxon>
        <taxon>Bacilli</taxon>
        <taxon>Bacillales</taxon>
        <taxon>Bacillaceae</taxon>
        <taxon>Pontibacillus</taxon>
    </lineage>
</organism>
<dbReference type="EMBL" id="AVPE01000002">
    <property type="protein sequence ID" value="KGX93559.1"/>
    <property type="molecule type" value="Genomic_DNA"/>
</dbReference>
<evidence type="ECO:0000313" key="6">
    <source>
        <dbReference type="Proteomes" id="UP000030528"/>
    </source>
</evidence>
<name>A0A0A5GNN0_9BACI</name>
<feature type="binding site" evidence="2">
    <location>
        <begin position="6"/>
        <end position="11"/>
    </location>
    <ligand>
        <name>NADP(+)</name>
        <dbReference type="ChEBI" id="CHEBI:58349"/>
    </ligand>
</feature>
<dbReference type="InterPro" id="IPR028939">
    <property type="entry name" value="P5C_Rdtase_cat_N"/>
</dbReference>
<dbReference type="NCBIfam" id="NF005814">
    <property type="entry name" value="PRK07680.1"/>
    <property type="match status" value="1"/>
</dbReference>
<dbReference type="PANTHER" id="PTHR11645">
    <property type="entry name" value="PYRROLINE-5-CARBOXYLATE REDUCTASE"/>
    <property type="match status" value="1"/>
</dbReference>
<dbReference type="InterPro" id="IPR008927">
    <property type="entry name" value="6-PGluconate_DH-like_C_sf"/>
</dbReference>
<dbReference type="PROSITE" id="PS00521">
    <property type="entry name" value="P5CR"/>
    <property type="match status" value="1"/>
</dbReference>
<dbReference type="Proteomes" id="UP000030528">
    <property type="component" value="Unassembled WGS sequence"/>
</dbReference>
<dbReference type="Pfam" id="PF03807">
    <property type="entry name" value="F420_oxidored"/>
    <property type="match status" value="1"/>
</dbReference>
<dbReference type="GO" id="GO:0004735">
    <property type="term" value="F:pyrroline-5-carboxylate reductase activity"/>
    <property type="evidence" value="ECO:0007669"/>
    <property type="project" value="InterPro"/>
</dbReference>
<dbReference type="Pfam" id="PF14748">
    <property type="entry name" value="P5CR_dimer"/>
    <property type="match status" value="1"/>
</dbReference>
<dbReference type="Gene3D" id="1.10.3730.10">
    <property type="entry name" value="ProC C-terminal domain-like"/>
    <property type="match status" value="1"/>
</dbReference>
<keyword evidence="6" id="KW-1185">Reference proteome</keyword>
<evidence type="ECO:0000259" key="4">
    <source>
        <dbReference type="Pfam" id="PF14748"/>
    </source>
</evidence>
<dbReference type="OrthoDB" id="9805754at2"/>
<dbReference type="eggNOG" id="COG0345">
    <property type="taxonomic scope" value="Bacteria"/>
</dbReference>
<dbReference type="GO" id="GO:0055129">
    <property type="term" value="P:L-proline biosynthetic process"/>
    <property type="evidence" value="ECO:0007669"/>
    <property type="project" value="TreeGrafter"/>
</dbReference>
<dbReference type="InterPro" id="IPR036291">
    <property type="entry name" value="NAD(P)-bd_dom_sf"/>
</dbReference>
<accession>A0A0A5GNN0</accession>
<dbReference type="Gene3D" id="3.40.50.720">
    <property type="entry name" value="NAD(P)-binding Rossmann-like Domain"/>
    <property type="match status" value="1"/>
</dbReference>
<dbReference type="RefSeq" id="WP_026802137.1">
    <property type="nucleotide sequence ID" value="NZ_AVPE01000002.1"/>
</dbReference>
<comment type="similarity">
    <text evidence="1">Belongs to the pyrroline-5-carboxylate reductase family.</text>
</comment>
<dbReference type="InterPro" id="IPR029036">
    <property type="entry name" value="P5CR_dimer"/>
</dbReference>